<keyword evidence="2" id="KW-1185">Reference proteome</keyword>
<evidence type="ECO:0000313" key="1">
    <source>
        <dbReference type="EMBL" id="MBP0724036.1"/>
    </source>
</evidence>
<proteinExistence type="predicted"/>
<reference evidence="1" key="1">
    <citation type="submission" date="2021-04" db="EMBL/GenBank/DDBJ databases">
        <title>Genome seq and assembly of Bacillus sp.</title>
        <authorList>
            <person name="Chhetri G."/>
        </authorList>
    </citation>
    <scope>NUCLEOTIDE SEQUENCE</scope>
    <source>
        <strain evidence="1">RG28</strain>
    </source>
</reference>
<organism evidence="1 2">
    <name type="scientific">Gottfriedia endophytica</name>
    <dbReference type="NCBI Taxonomy" id="2820819"/>
    <lineage>
        <taxon>Bacteria</taxon>
        <taxon>Bacillati</taxon>
        <taxon>Bacillota</taxon>
        <taxon>Bacilli</taxon>
        <taxon>Bacillales</taxon>
        <taxon>Bacillaceae</taxon>
        <taxon>Gottfriedia</taxon>
    </lineage>
</organism>
<name>A0A940SI12_9BACI</name>
<dbReference type="Proteomes" id="UP000682134">
    <property type="component" value="Unassembled WGS sequence"/>
</dbReference>
<protein>
    <submittedName>
        <fullName evidence="1">DUF4177 domain-containing protein</fullName>
    </submittedName>
</protein>
<sequence length="58" mass="6916">MFEYESVKVNTNNTNRHYYDVVGTYAKSGWRLHQVMKSSVRQSGHDYVELVFERELSE</sequence>
<dbReference type="AlphaFoldDB" id="A0A940SI12"/>
<accession>A0A940SI12</accession>
<dbReference type="EMBL" id="JAGIYQ010000001">
    <property type="protein sequence ID" value="MBP0724036.1"/>
    <property type="molecule type" value="Genomic_DNA"/>
</dbReference>
<dbReference type="RefSeq" id="WP_209402067.1">
    <property type="nucleotide sequence ID" value="NZ_JAGIYQ010000001.1"/>
</dbReference>
<dbReference type="Pfam" id="PF13783">
    <property type="entry name" value="DUF4177"/>
    <property type="match status" value="1"/>
</dbReference>
<comment type="caution">
    <text evidence="1">The sequence shown here is derived from an EMBL/GenBank/DDBJ whole genome shotgun (WGS) entry which is preliminary data.</text>
</comment>
<evidence type="ECO:0000313" key="2">
    <source>
        <dbReference type="Proteomes" id="UP000682134"/>
    </source>
</evidence>
<gene>
    <name evidence="1" type="ORF">J5Y03_02415</name>
</gene>
<dbReference type="InterPro" id="IPR025234">
    <property type="entry name" value="YjzH-like"/>
</dbReference>